<comment type="caution">
    <text evidence="8">The sequence shown here is derived from an EMBL/GenBank/DDBJ whole genome shotgun (WGS) entry which is preliminary data.</text>
</comment>
<name>A0ABP0GVJ8_CLALP</name>
<feature type="domain" description="DRBM" evidence="7">
    <location>
        <begin position="378"/>
        <end position="445"/>
    </location>
</feature>
<dbReference type="Proteomes" id="UP001642483">
    <property type="component" value="Unassembled WGS sequence"/>
</dbReference>
<comment type="cofactor">
    <cofactor evidence="1">
        <name>FMN</name>
        <dbReference type="ChEBI" id="CHEBI:58210"/>
    </cofactor>
</comment>
<dbReference type="PROSITE" id="PS50137">
    <property type="entry name" value="DS_RBD"/>
    <property type="match status" value="1"/>
</dbReference>
<keyword evidence="3" id="KW-0288">FMN</keyword>
<dbReference type="CDD" id="cd19871">
    <property type="entry name" value="DSRM_DUS2L"/>
    <property type="match status" value="1"/>
</dbReference>
<dbReference type="Gene3D" id="3.30.160.20">
    <property type="match status" value="1"/>
</dbReference>
<evidence type="ECO:0000256" key="4">
    <source>
        <dbReference type="ARBA" id="ARBA00022694"/>
    </source>
</evidence>
<evidence type="ECO:0000256" key="6">
    <source>
        <dbReference type="PROSITE-ProRule" id="PRU00266"/>
    </source>
</evidence>
<dbReference type="InterPro" id="IPR052582">
    <property type="entry name" value="tRNA-DUS-like"/>
</dbReference>
<dbReference type="InterPro" id="IPR013785">
    <property type="entry name" value="Aldolase_TIM"/>
</dbReference>
<evidence type="ECO:0000313" key="9">
    <source>
        <dbReference type="Proteomes" id="UP001642483"/>
    </source>
</evidence>
<dbReference type="Pfam" id="PF00035">
    <property type="entry name" value="dsrm"/>
    <property type="match status" value="1"/>
</dbReference>
<accession>A0ABP0GVJ8</accession>
<dbReference type="PROSITE" id="PS01136">
    <property type="entry name" value="UPF0034"/>
    <property type="match status" value="1"/>
</dbReference>
<evidence type="ECO:0000256" key="5">
    <source>
        <dbReference type="ARBA" id="ARBA00023002"/>
    </source>
</evidence>
<reference evidence="8 9" key="1">
    <citation type="submission" date="2024-02" db="EMBL/GenBank/DDBJ databases">
        <authorList>
            <person name="Daric V."/>
            <person name="Darras S."/>
        </authorList>
    </citation>
    <scope>NUCLEOTIDE SEQUENCE [LARGE SCALE GENOMIC DNA]</scope>
</reference>
<dbReference type="InterPro" id="IPR044463">
    <property type="entry name" value="DUS2_DSRM"/>
</dbReference>
<dbReference type="Pfam" id="PF01207">
    <property type="entry name" value="Dus"/>
    <property type="match status" value="1"/>
</dbReference>
<evidence type="ECO:0000313" key="8">
    <source>
        <dbReference type="EMBL" id="CAK8695756.1"/>
    </source>
</evidence>
<keyword evidence="6" id="KW-0694">RNA-binding</keyword>
<dbReference type="PANTHER" id="PTHR45936">
    <property type="entry name" value="TRNA-DIHYDROURIDINE(20) SYNTHASE [NAD(P)+]-LIKE"/>
    <property type="match status" value="1"/>
</dbReference>
<evidence type="ECO:0000259" key="7">
    <source>
        <dbReference type="PROSITE" id="PS50137"/>
    </source>
</evidence>
<keyword evidence="2" id="KW-0285">Flavoprotein</keyword>
<dbReference type="SMART" id="SM00358">
    <property type="entry name" value="DSRM"/>
    <property type="match status" value="1"/>
</dbReference>
<dbReference type="EMBL" id="CAWYQH010000152">
    <property type="protein sequence ID" value="CAK8695756.1"/>
    <property type="molecule type" value="Genomic_DNA"/>
</dbReference>
<dbReference type="InterPro" id="IPR014720">
    <property type="entry name" value="dsRBD_dom"/>
</dbReference>
<dbReference type="CDD" id="cd02801">
    <property type="entry name" value="DUS_like_FMN"/>
    <property type="match status" value="1"/>
</dbReference>
<dbReference type="SUPFAM" id="SSF51395">
    <property type="entry name" value="FMN-linked oxidoreductases"/>
    <property type="match status" value="1"/>
</dbReference>
<keyword evidence="9" id="KW-1185">Reference proteome</keyword>
<proteinExistence type="predicted"/>
<sequence length="461" mass="52425">MLTFMENLNAKQQSGCRLDYQNKHILAPMVRIGRLPTRLLALKYGADIVYSEEIIDHRFIRCKRIINDRLNTIDFVQETDNFPMFRTCSAERHQVVFQMGTADADRALKAAKLVENDVAGIDVNMGCPKEYSTKGGMGAALLNNPEKVKKILTTLVKNLSIPITCKIRILPDMKKTIELVKLIASTGVAALAVHGRYKGERPRHPVHCDVIRKIVETVSIPVIANGGSVEYIQSFADIQKFKEATNASSVMIARSAQYNCSVFRREGVLPMQQVIKDYLEFAVNYDNHYINCKYCLLEVMHDCQESEKGVKLRSAVSLQEICDIFEMGDQCRQVFKQRESMDGAGENGEPLRKKLKNDDVITMEFVLKRCDFDLKSRSPKSILLEWTHDKKFNDPVYNTAMRESDRRFQSTVLVNGQKYQTTYWERNKRLSEQSAAIVCLRSLGLDDGRKSNNNIQGNEGS</sequence>
<dbReference type="InterPro" id="IPR035587">
    <property type="entry name" value="DUS-like_FMN-bd"/>
</dbReference>
<dbReference type="Gene3D" id="3.20.20.70">
    <property type="entry name" value="Aldolase class I"/>
    <property type="match status" value="1"/>
</dbReference>
<keyword evidence="5" id="KW-0560">Oxidoreductase</keyword>
<dbReference type="PANTHER" id="PTHR45936:SF1">
    <property type="entry name" value="TRNA-DIHYDROURIDINE(20) SYNTHASE [NAD(P)+]-LIKE"/>
    <property type="match status" value="1"/>
</dbReference>
<evidence type="ECO:0000256" key="2">
    <source>
        <dbReference type="ARBA" id="ARBA00022630"/>
    </source>
</evidence>
<protein>
    <recommendedName>
        <fullName evidence="7">DRBM domain-containing protein</fullName>
    </recommendedName>
</protein>
<keyword evidence="4" id="KW-0819">tRNA processing</keyword>
<dbReference type="InterPro" id="IPR018517">
    <property type="entry name" value="tRNA_hU_synthase_CS"/>
</dbReference>
<evidence type="ECO:0000256" key="3">
    <source>
        <dbReference type="ARBA" id="ARBA00022643"/>
    </source>
</evidence>
<organism evidence="8 9">
    <name type="scientific">Clavelina lepadiformis</name>
    <name type="common">Light-bulb sea squirt</name>
    <name type="synonym">Ascidia lepadiformis</name>
    <dbReference type="NCBI Taxonomy" id="159417"/>
    <lineage>
        <taxon>Eukaryota</taxon>
        <taxon>Metazoa</taxon>
        <taxon>Chordata</taxon>
        <taxon>Tunicata</taxon>
        <taxon>Ascidiacea</taxon>
        <taxon>Aplousobranchia</taxon>
        <taxon>Clavelinidae</taxon>
        <taxon>Clavelina</taxon>
    </lineage>
</organism>
<evidence type="ECO:0000256" key="1">
    <source>
        <dbReference type="ARBA" id="ARBA00001917"/>
    </source>
</evidence>
<gene>
    <name evidence="8" type="ORF">CVLEPA_LOCUS28980</name>
</gene>
<dbReference type="SUPFAM" id="SSF54768">
    <property type="entry name" value="dsRNA-binding domain-like"/>
    <property type="match status" value="1"/>
</dbReference>